<name>A0ABM9PD71_9FLAO</name>
<evidence type="ECO:0000256" key="1">
    <source>
        <dbReference type="SAM" id="Phobius"/>
    </source>
</evidence>
<evidence type="ECO:0008006" key="4">
    <source>
        <dbReference type="Google" id="ProtNLM"/>
    </source>
</evidence>
<dbReference type="Proteomes" id="UP001497527">
    <property type="component" value="Unassembled WGS sequence"/>
</dbReference>
<feature type="transmembrane region" description="Helical" evidence="1">
    <location>
        <begin position="104"/>
        <end position="124"/>
    </location>
</feature>
<accession>A0ABM9PD71</accession>
<keyword evidence="1" id="KW-0472">Membrane</keyword>
<sequence>MISKSLFSIITAIFVWVLGVCFYLLSFYITLLNDLDLQANIILALGLIPSAYLGTYLFYRKHYLKPSSLALLYILVITLLDACITVPVFLIPNGGSYSDFFGDLKFYAIVIEIYAIVWYFGNYITNKKRA</sequence>
<gene>
    <name evidence="2" type="ORF">T190423A01A_40069</name>
</gene>
<organism evidence="2 3">
    <name type="scientific">Tenacibaculum polynesiense</name>
    <dbReference type="NCBI Taxonomy" id="3137857"/>
    <lineage>
        <taxon>Bacteria</taxon>
        <taxon>Pseudomonadati</taxon>
        <taxon>Bacteroidota</taxon>
        <taxon>Flavobacteriia</taxon>
        <taxon>Flavobacteriales</taxon>
        <taxon>Flavobacteriaceae</taxon>
        <taxon>Tenacibaculum</taxon>
    </lineage>
</organism>
<feature type="transmembrane region" description="Helical" evidence="1">
    <location>
        <begin position="41"/>
        <end position="59"/>
    </location>
</feature>
<keyword evidence="1" id="KW-0812">Transmembrane</keyword>
<reference evidence="2 3" key="1">
    <citation type="submission" date="2024-05" db="EMBL/GenBank/DDBJ databases">
        <authorList>
            <person name="Duchaud E."/>
        </authorList>
    </citation>
    <scope>NUCLEOTIDE SEQUENCE [LARGE SCALE GENOMIC DNA]</scope>
    <source>
        <strain evidence="2">Ena-SAMPLE-TAB-13-05-2024-13:56:06:370-140308</strain>
    </source>
</reference>
<protein>
    <recommendedName>
        <fullName evidence="4">DUF5367 domain-containing protein</fullName>
    </recommendedName>
</protein>
<dbReference type="EMBL" id="CAXJIO010000013">
    <property type="protein sequence ID" value="CAL2103476.1"/>
    <property type="molecule type" value="Genomic_DNA"/>
</dbReference>
<dbReference type="RefSeq" id="WP_348717682.1">
    <property type="nucleotide sequence ID" value="NZ_CAXJIO010000013.1"/>
</dbReference>
<comment type="caution">
    <text evidence="2">The sequence shown here is derived from an EMBL/GenBank/DDBJ whole genome shotgun (WGS) entry which is preliminary data.</text>
</comment>
<feature type="transmembrane region" description="Helical" evidence="1">
    <location>
        <begin position="7"/>
        <end position="29"/>
    </location>
</feature>
<evidence type="ECO:0000313" key="2">
    <source>
        <dbReference type="EMBL" id="CAL2103476.1"/>
    </source>
</evidence>
<feature type="transmembrane region" description="Helical" evidence="1">
    <location>
        <begin position="71"/>
        <end position="92"/>
    </location>
</feature>
<keyword evidence="3" id="KW-1185">Reference proteome</keyword>
<keyword evidence="1" id="KW-1133">Transmembrane helix</keyword>
<proteinExistence type="predicted"/>
<evidence type="ECO:0000313" key="3">
    <source>
        <dbReference type="Proteomes" id="UP001497527"/>
    </source>
</evidence>